<dbReference type="EMBL" id="AEET01000044">
    <property type="protein sequence ID" value="EFM45335.1"/>
    <property type="molecule type" value="Genomic_DNA"/>
</dbReference>
<dbReference type="STRING" id="871571.HMPREF0580_2024"/>
<evidence type="ECO:0000313" key="2">
    <source>
        <dbReference type="EMBL" id="EFM45335.1"/>
    </source>
</evidence>
<evidence type="ECO:0000313" key="3">
    <source>
        <dbReference type="Proteomes" id="UP000003045"/>
    </source>
</evidence>
<dbReference type="AlphaFoldDB" id="E0QSZ6"/>
<organism evidence="2 3">
    <name type="scientific">Mobiluncus mulieris ATCC 35239</name>
    <dbReference type="NCBI Taxonomy" id="871571"/>
    <lineage>
        <taxon>Bacteria</taxon>
        <taxon>Bacillati</taxon>
        <taxon>Actinomycetota</taxon>
        <taxon>Actinomycetes</taxon>
        <taxon>Actinomycetales</taxon>
        <taxon>Actinomycetaceae</taxon>
        <taxon>Mobiluncus</taxon>
    </lineage>
</organism>
<evidence type="ECO:0000256" key="1">
    <source>
        <dbReference type="SAM" id="MobiDB-lite"/>
    </source>
</evidence>
<feature type="compositionally biased region" description="Pro residues" evidence="1">
    <location>
        <begin position="71"/>
        <end position="80"/>
    </location>
</feature>
<keyword evidence="3" id="KW-1185">Reference proteome</keyword>
<sequence length="80" mass="8756">MPIDKNRDALAKGVTKPGKNRDTRRYTDPPYPKSPEFTTAASTRKPNSPEFVTNAHLPTRSRQVSGSLARPNPPASIPLS</sequence>
<feature type="compositionally biased region" description="Polar residues" evidence="1">
    <location>
        <begin position="36"/>
        <end position="46"/>
    </location>
</feature>
<feature type="region of interest" description="Disordered" evidence="1">
    <location>
        <begin position="1"/>
        <end position="80"/>
    </location>
</feature>
<protein>
    <submittedName>
        <fullName evidence="2">Uncharacterized protein</fullName>
    </submittedName>
</protein>
<proteinExistence type="predicted"/>
<comment type="caution">
    <text evidence="2">The sequence shown here is derived from an EMBL/GenBank/DDBJ whole genome shotgun (WGS) entry which is preliminary data.</text>
</comment>
<name>E0QSZ6_9ACTO</name>
<gene>
    <name evidence="2" type="ORF">HMPREF0580_2024</name>
</gene>
<feature type="compositionally biased region" description="Basic and acidic residues" evidence="1">
    <location>
        <begin position="1"/>
        <end position="10"/>
    </location>
</feature>
<dbReference type="HOGENOM" id="CLU_2585804_0_0_11"/>
<accession>E0QSZ6</accession>
<reference evidence="2" key="1">
    <citation type="submission" date="2010-08" db="EMBL/GenBank/DDBJ databases">
        <authorList>
            <person name="Muzny D."/>
            <person name="Qin X."/>
            <person name="Deng J."/>
            <person name="Jiang H."/>
            <person name="Liu Y."/>
            <person name="Qu J."/>
            <person name="Song X.-Z."/>
            <person name="Zhang L."/>
            <person name="Thornton R."/>
            <person name="Coyle M."/>
            <person name="Francisco L."/>
            <person name="Jackson L."/>
            <person name="Javaid M."/>
            <person name="Korchina V."/>
            <person name="Kovar C."/>
            <person name="Mata R."/>
            <person name="Mathew T."/>
            <person name="Ngo R."/>
            <person name="Nguyen L."/>
            <person name="Nguyen N."/>
            <person name="Okwuonu G."/>
            <person name="Ongeri F."/>
            <person name="Pham C."/>
            <person name="Simmons D."/>
            <person name="Wilczek-Boney K."/>
            <person name="Hale W."/>
            <person name="Jakkamsetti A."/>
            <person name="Pham P."/>
            <person name="Ruth R."/>
            <person name="San Lucas F."/>
            <person name="Warren J."/>
            <person name="Zhang J."/>
            <person name="Zhao Z."/>
            <person name="Zhou C."/>
            <person name="Zhu D."/>
            <person name="Lee S."/>
            <person name="Bess C."/>
            <person name="Blankenburg K."/>
            <person name="Forbes L."/>
            <person name="Fu Q."/>
            <person name="Gubbala S."/>
            <person name="Hirani K."/>
            <person name="Jayaseelan J.C."/>
            <person name="Lara F."/>
            <person name="Munidasa M."/>
            <person name="Palculict T."/>
            <person name="Patil S."/>
            <person name="Pu L.-L."/>
            <person name="Saada N."/>
            <person name="Tang L."/>
            <person name="Weissenberger G."/>
            <person name="Zhu Y."/>
            <person name="Hemphill L."/>
            <person name="Shang Y."/>
            <person name="Youmans B."/>
            <person name="Ayvaz T."/>
            <person name="Ross M."/>
            <person name="Santibanez J."/>
            <person name="Aqrawi P."/>
            <person name="Gross S."/>
            <person name="Joshi V."/>
            <person name="Fowler G."/>
            <person name="Nazareth L."/>
            <person name="Reid J."/>
            <person name="Worley K."/>
            <person name="Petrosino J."/>
            <person name="Highlander S."/>
            <person name="Gibbs R."/>
        </authorList>
    </citation>
    <scope>NUCLEOTIDE SEQUENCE [LARGE SCALE GENOMIC DNA]</scope>
    <source>
        <strain evidence="2">ATCC 35239</strain>
    </source>
</reference>
<dbReference type="Proteomes" id="UP000003045">
    <property type="component" value="Unassembled WGS sequence"/>
</dbReference>